<reference evidence="1 3" key="2">
    <citation type="journal article" date="2013" name="Nature">
        <title>Insights into bilaterian evolution from three spiralian genomes.</title>
        <authorList>
            <person name="Simakov O."/>
            <person name="Marletaz F."/>
            <person name="Cho S.J."/>
            <person name="Edsinger-Gonzales E."/>
            <person name="Havlak P."/>
            <person name="Hellsten U."/>
            <person name="Kuo D.H."/>
            <person name="Larsson T."/>
            <person name="Lv J."/>
            <person name="Arendt D."/>
            <person name="Savage R."/>
            <person name="Osoegawa K."/>
            <person name="de Jong P."/>
            <person name="Grimwood J."/>
            <person name="Chapman J.A."/>
            <person name="Shapiro H."/>
            <person name="Aerts A."/>
            <person name="Otillar R.P."/>
            <person name="Terry A.Y."/>
            <person name="Boore J.L."/>
            <person name="Grigoriev I.V."/>
            <person name="Lindberg D.R."/>
            <person name="Seaver E.C."/>
            <person name="Weisblat D.A."/>
            <person name="Putnam N.H."/>
            <person name="Rokhsar D.S."/>
        </authorList>
    </citation>
    <scope>NUCLEOTIDE SEQUENCE</scope>
</reference>
<evidence type="ECO:0000313" key="1">
    <source>
        <dbReference type="EMBL" id="ESO00900.1"/>
    </source>
</evidence>
<proteinExistence type="predicted"/>
<dbReference type="EMBL" id="KB096864">
    <property type="protein sequence ID" value="ESO00900.1"/>
    <property type="molecule type" value="Genomic_DNA"/>
</dbReference>
<dbReference type="GeneID" id="20205384"/>
<dbReference type="KEGG" id="hro:HELRODRAFT_175396"/>
<dbReference type="CTD" id="20205384"/>
<dbReference type="EMBL" id="AMQM01005251">
    <property type="status" value="NOT_ANNOTATED_CDS"/>
    <property type="molecule type" value="Genomic_DNA"/>
</dbReference>
<gene>
    <name evidence="2" type="primary">20205384</name>
    <name evidence="1" type="ORF">HELRODRAFT_175396</name>
</gene>
<evidence type="ECO:0000313" key="3">
    <source>
        <dbReference type="Proteomes" id="UP000015101"/>
    </source>
</evidence>
<dbReference type="OrthoDB" id="9979223at2759"/>
<dbReference type="RefSeq" id="XP_009021071.1">
    <property type="nucleotide sequence ID" value="XM_009022823.1"/>
</dbReference>
<reference evidence="2" key="3">
    <citation type="submission" date="2015-06" db="UniProtKB">
        <authorList>
            <consortium name="EnsemblMetazoa"/>
        </authorList>
    </citation>
    <scope>IDENTIFICATION</scope>
</reference>
<dbReference type="AlphaFoldDB" id="T1F985"/>
<name>T1F985_HELRO</name>
<reference evidence="3" key="1">
    <citation type="submission" date="2012-12" db="EMBL/GenBank/DDBJ databases">
        <authorList>
            <person name="Hellsten U."/>
            <person name="Grimwood J."/>
            <person name="Chapman J.A."/>
            <person name="Shapiro H."/>
            <person name="Aerts A."/>
            <person name="Otillar R.P."/>
            <person name="Terry A.Y."/>
            <person name="Boore J.L."/>
            <person name="Simakov O."/>
            <person name="Marletaz F."/>
            <person name="Cho S.-J."/>
            <person name="Edsinger-Gonzales E."/>
            <person name="Havlak P."/>
            <person name="Kuo D.-H."/>
            <person name="Larsson T."/>
            <person name="Lv J."/>
            <person name="Arendt D."/>
            <person name="Savage R."/>
            <person name="Osoegawa K."/>
            <person name="de Jong P."/>
            <person name="Lindberg D.R."/>
            <person name="Seaver E.C."/>
            <person name="Weisblat D.A."/>
            <person name="Putnam N.H."/>
            <person name="Grigoriev I.V."/>
            <person name="Rokhsar D.S."/>
        </authorList>
    </citation>
    <scope>NUCLEOTIDE SEQUENCE</scope>
</reference>
<dbReference type="EnsemblMetazoa" id="HelroT175396">
    <property type="protein sequence ID" value="HelroP175396"/>
    <property type="gene ID" value="HelroG175396"/>
</dbReference>
<dbReference type="HOGENOM" id="CLU_2052142_0_0_1"/>
<keyword evidence="3" id="KW-1185">Reference proteome</keyword>
<evidence type="ECO:0000313" key="2">
    <source>
        <dbReference type="EnsemblMetazoa" id="HelroP175396"/>
    </source>
</evidence>
<dbReference type="InParanoid" id="T1F985"/>
<organism evidence="2 3">
    <name type="scientific">Helobdella robusta</name>
    <name type="common">Californian leech</name>
    <dbReference type="NCBI Taxonomy" id="6412"/>
    <lineage>
        <taxon>Eukaryota</taxon>
        <taxon>Metazoa</taxon>
        <taxon>Spiralia</taxon>
        <taxon>Lophotrochozoa</taxon>
        <taxon>Annelida</taxon>
        <taxon>Clitellata</taxon>
        <taxon>Hirudinea</taxon>
        <taxon>Rhynchobdellida</taxon>
        <taxon>Glossiphoniidae</taxon>
        <taxon>Helobdella</taxon>
    </lineage>
</organism>
<protein>
    <submittedName>
        <fullName evidence="1 2">Uncharacterized protein</fullName>
    </submittedName>
</protein>
<dbReference type="Proteomes" id="UP000015101">
    <property type="component" value="Unassembled WGS sequence"/>
</dbReference>
<sequence length="120" mass="13334">MSEGFSKGSKFKQDMKPYVHNTIHRLNEYCANVGVTDRFQGYRNNINLGVKDPMACPSSVDQNTDEELCPEECCCDCCCPTELGAAPDDDDKLPKCPAKSVQEQYGINTCYPGSSEYTDQ</sequence>
<accession>T1F985</accession>